<keyword evidence="2" id="KW-0479">Metal-binding</keyword>
<dbReference type="InterPro" id="IPR002110">
    <property type="entry name" value="Ankyrin_rpt"/>
</dbReference>
<keyword evidence="5" id="KW-0862">Zinc</keyword>
<evidence type="ECO:0000313" key="12">
    <source>
        <dbReference type="WBParaSite" id="MCU_002511-RB"/>
    </source>
</evidence>
<dbReference type="AlphaFoldDB" id="A0A5K3ET77"/>
<dbReference type="InterPro" id="IPR036770">
    <property type="entry name" value="Ankyrin_rpt-contain_sf"/>
</dbReference>
<keyword evidence="8" id="KW-0966">Cell projection</keyword>
<evidence type="ECO:0000256" key="3">
    <source>
        <dbReference type="ARBA" id="ARBA00022737"/>
    </source>
</evidence>
<evidence type="ECO:0000256" key="2">
    <source>
        <dbReference type="ARBA" id="ARBA00022723"/>
    </source>
</evidence>
<feature type="repeat" description="ANK" evidence="9">
    <location>
        <begin position="42"/>
        <end position="74"/>
    </location>
</feature>
<keyword evidence="3" id="KW-0677">Repeat</keyword>
<dbReference type="PROSITE" id="PS50297">
    <property type="entry name" value="ANK_REP_REGION"/>
    <property type="match status" value="2"/>
</dbReference>
<dbReference type="PANTHER" id="PTHR24150">
    <property type="entry name" value="ANKYRIN REPEAT AND MYND DOMAIN-CONTAINING PROTEIN 2"/>
    <property type="match status" value="1"/>
</dbReference>
<evidence type="ECO:0000256" key="7">
    <source>
        <dbReference type="ARBA" id="ARBA00023069"/>
    </source>
</evidence>
<dbReference type="Gene3D" id="1.25.40.20">
    <property type="entry name" value="Ankyrin repeat-containing domain"/>
    <property type="match status" value="1"/>
</dbReference>
<evidence type="ECO:0000256" key="5">
    <source>
        <dbReference type="ARBA" id="ARBA00022833"/>
    </source>
</evidence>
<evidence type="ECO:0000256" key="9">
    <source>
        <dbReference type="PROSITE-ProRule" id="PRU00023"/>
    </source>
</evidence>
<dbReference type="SMART" id="SM00248">
    <property type="entry name" value="ANK"/>
    <property type="match status" value="2"/>
</dbReference>
<dbReference type="SUPFAM" id="SSF144232">
    <property type="entry name" value="HIT/MYND zinc finger-like"/>
    <property type="match status" value="1"/>
</dbReference>
<keyword evidence="6 9" id="KW-0040">ANK repeat</keyword>
<evidence type="ECO:0000256" key="4">
    <source>
        <dbReference type="ARBA" id="ARBA00022771"/>
    </source>
</evidence>
<accession>A0A5K3ET77</accession>
<evidence type="ECO:0000256" key="1">
    <source>
        <dbReference type="ARBA" id="ARBA00004138"/>
    </source>
</evidence>
<dbReference type="GO" id="GO:0005929">
    <property type="term" value="C:cilium"/>
    <property type="evidence" value="ECO:0007669"/>
    <property type="project" value="UniProtKB-SubCell"/>
</dbReference>
<evidence type="ECO:0000256" key="8">
    <source>
        <dbReference type="ARBA" id="ARBA00023273"/>
    </source>
</evidence>
<evidence type="ECO:0000259" key="11">
    <source>
        <dbReference type="PROSITE" id="PS50865"/>
    </source>
</evidence>
<feature type="domain" description="MYND-type" evidence="11">
    <location>
        <begin position="334"/>
        <end position="377"/>
    </location>
</feature>
<dbReference type="PANTHER" id="PTHR24150:SF8">
    <property type="entry name" value="ANKYRIN REPEAT AND MYND DOMAIN-CONTAINING PROTEIN 2"/>
    <property type="match status" value="1"/>
</dbReference>
<proteinExistence type="predicted"/>
<reference evidence="12" key="1">
    <citation type="submission" date="2019-11" db="UniProtKB">
        <authorList>
            <consortium name="WormBaseParasite"/>
        </authorList>
    </citation>
    <scope>IDENTIFICATION</scope>
</reference>
<keyword evidence="4 10" id="KW-0863">Zinc-finger</keyword>
<dbReference type="Gene3D" id="6.10.140.2220">
    <property type="match status" value="1"/>
</dbReference>
<keyword evidence="7" id="KW-0969">Cilium</keyword>
<dbReference type="PROSITE" id="PS01360">
    <property type="entry name" value="ZF_MYND_1"/>
    <property type="match status" value="1"/>
</dbReference>
<dbReference type="SUPFAM" id="SSF48403">
    <property type="entry name" value="Ankyrin repeat"/>
    <property type="match status" value="1"/>
</dbReference>
<dbReference type="PROSITE" id="PS50865">
    <property type="entry name" value="ZF_MYND_2"/>
    <property type="match status" value="1"/>
</dbReference>
<dbReference type="InterPro" id="IPR002893">
    <property type="entry name" value="Znf_MYND"/>
</dbReference>
<feature type="repeat" description="ANK" evidence="9">
    <location>
        <begin position="76"/>
        <end position="108"/>
    </location>
</feature>
<dbReference type="WBParaSite" id="MCU_002511-RB">
    <property type="protein sequence ID" value="MCU_002511-RB"/>
    <property type="gene ID" value="MCU_002511"/>
</dbReference>
<dbReference type="PROSITE" id="PS50088">
    <property type="entry name" value="ANK_REPEAT"/>
    <property type="match status" value="2"/>
</dbReference>
<protein>
    <submittedName>
        <fullName evidence="12">MYND-type domain-containing protein</fullName>
    </submittedName>
</protein>
<dbReference type="InterPro" id="IPR052452">
    <property type="entry name" value="Ankyrin-MYND_dom_contain_2"/>
</dbReference>
<dbReference type="GO" id="GO:0008270">
    <property type="term" value="F:zinc ion binding"/>
    <property type="evidence" value="ECO:0007669"/>
    <property type="project" value="UniProtKB-KW"/>
</dbReference>
<comment type="subcellular location">
    <subcellularLocation>
        <location evidence="1">Cell projection</location>
        <location evidence="1">Cilium</location>
    </subcellularLocation>
</comment>
<evidence type="ECO:0000256" key="6">
    <source>
        <dbReference type="ARBA" id="ARBA00023043"/>
    </source>
</evidence>
<dbReference type="Pfam" id="PF01753">
    <property type="entry name" value="zf-MYND"/>
    <property type="match status" value="1"/>
</dbReference>
<name>A0A5K3ET77_MESCO</name>
<dbReference type="Pfam" id="PF12796">
    <property type="entry name" value="Ank_2"/>
    <property type="match status" value="1"/>
</dbReference>
<sequence length="421" mass="46704">MDESNLTQSVKKFHAAVLDGNVAKVKALLTSTQINVDEPDEDGMTALLQACYRGNVEIAQILVDSGANVNWSKHKQGYTALMFAALSGKLEIVEFLLSCGAKTEVTNCLKRTAAEMASFVGNHFATALINTFIEKEELFQYTRKKASTNLYLSNDLIEPLHKLVTRLNFSPVKTFMYLSCTSGKPLLDKWKNVSSVLEDLAGQYFTPHRTHEPIAIKLHLIGASVKRAGEFVEKEINDEDKKANNVIVLEPLIKHFLRGTDPHGLPKGQEVFLRKSLVSFGHTESTLWRQTVTQVGSVEPGEAPTALSILENCINGLSPFSRSCPREGVISEPCATCSDMAGYSAAVSVKWCSRCHEVAYCSVACQKMHWFTHKKYCPILQEHHKSVSESGAKKDKPSSEEISKIQEEVTEFLQQQKLHGV</sequence>
<evidence type="ECO:0000256" key="10">
    <source>
        <dbReference type="PROSITE-ProRule" id="PRU00134"/>
    </source>
</evidence>
<organism evidence="12">
    <name type="scientific">Mesocestoides corti</name>
    <name type="common">Flatworm</name>
    <dbReference type="NCBI Taxonomy" id="53468"/>
    <lineage>
        <taxon>Eukaryota</taxon>
        <taxon>Metazoa</taxon>
        <taxon>Spiralia</taxon>
        <taxon>Lophotrochozoa</taxon>
        <taxon>Platyhelminthes</taxon>
        <taxon>Cestoda</taxon>
        <taxon>Eucestoda</taxon>
        <taxon>Cyclophyllidea</taxon>
        <taxon>Mesocestoididae</taxon>
        <taxon>Mesocestoides</taxon>
    </lineage>
</organism>